<name>A0A0A0T302_9VIBR</name>
<dbReference type="OrthoDB" id="8591832at2"/>
<feature type="transmembrane region" description="Helical" evidence="1">
    <location>
        <begin position="44"/>
        <end position="62"/>
    </location>
</feature>
<keyword evidence="5" id="KW-1185">Reference proteome</keyword>
<reference evidence="2 5" key="1">
    <citation type="submission" date="2014-10" db="EMBL/GenBank/DDBJ databases">
        <title>The Complete Genome Sequence for the Shellfish Pathogen Vibrio coralliilyticus RE98 Isolated from a Shellfish Hatchery.</title>
        <authorList>
            <person name="Richards G.P."/>
            <person name="Bono J.L."/>
            <person name="Watson M.A."/>
            <person name="Needleman D.S."/>
        </authorList>
    </citation>
    <scope>NUCLEOTIDE SEQUENCE [LARGE SCALE GENOMIC DNA]</scope>
    <source>
        <strain evidence="2 5">RE98</strain>
    </source>
</reference>
<dbReference type="RefSeq" id="WP_006960714.1">
    <property type="nucleotide sequence ID" value="NZ_CM004383.1"/>
</dbReference>
<evidence type="ECO:0000313" key="3">
    <source>
        <dbReference type="EMBL" id="KJY73186.1"/>
    </source>
</evidence>
<dbReference type="Pfam" id="PF11911">
    <property type="entry name" value="DUF3429"/>
    <property type="match status" value="1"/>
</dbReference>
<dbReference type="Proteomes" id="UP000030081">
    <property type="component" value="Chromosome 2"/>
</dbReference>
<evidence type="ECO:0000256" key="1">
    <source>
        <dbReference type="SAM" id="Phobius"/>
    </source>
</evidence>
<reference evidence="3" key="2">
    <citation type="journal article" date="2015" name="BMC Genomics">
        <title>Genome mining reveals unlocked bioactive potential of marine Gram-negative bacteria.</title>
        <authorList>
            <person name="Machado H."/>
            <person name="Sonnenschein E.C."/>
            <person name="Melchiorsen J."/>
            <person name="Gram L."/>
        </authorList>
    </citation>
    <scope>NUCLEOTIDE SEQUENCE</scope>
    <source>
        <strain evidence="3">S2052</strain>
    </source>
</reference>
<dbReference type="EMBL" id="CP009618">
    <property type="protein sequence ID" value="AIW21632.1"/>
    <property type="molecule type" value="Genomic_DNA"/>
</dbReference>
<dbReference type="AlphaFoldDB" id="A0A0A0T302"/>
<feature type="transmembrane region" description="Helical" evidence="1">
    <location>
        <begin position="74"/>
        <end position="91"/>
    </location>
</feature>
<dbReference type="GeneID" id="93943436"/>
<dbReference type="STRING" id="190893.BA953_18045"/>
<accession>A0A0A0T302</accession>
<evidence type="ECO:0000313" key="4">
    <source>
        <dbReference type="EMBL" id="NOJ23684.1"/>
    </source>
</evidence>
<reference evidence="4 6" key="3">
    <citation type="submission" date="2019-09" db="EMBL/GenBank/DDBJ databases">
        <title>Draft genome sequencing and comparative genomics of hatchery-associated Vibrios.</title>
        <authorList>
            <person name="Kehlet-Delgado H."/>
            <person name="Mueller R.S."/>
        </authorList>
    </citation>
    <scope>NUCLEOTIDE SEQUENCE [LARGE SCALE GENOMIC DNA]</scope>
    <source>
        <strain evidence="4 6">09-121-3</strain>
    </source>
</reference>
<sequence length="151" mass="16569">MNKATSSTSIMFRLGYLGLLPFALSLICIVTGASLFGLTGEEMFISYSVVILSFLSGVLWGNGIDHSVDKISRNALLLSNLFAVMTWGVLLLSRQNIALALILLAIGYFLVWFSERAVRIAEKERKPAGYKILRARLTTSVVIMHCIALIA</sequence>
<keyword evidence="1" id="KW-1133">Transmembrane helix</keyword>
<protein>
    <submittedName>
        <fullName evidence="4">DUF3429 domain-containing protein</fullName>
    </submittedName>
</protein>
<feature type="transmembrane region" description="Helical" evidence="1">
    <location>
        <begin position="97"/>
        <end position="113"/>
    </location>
</feature>
<dbReference type="EMBL" id="VTXP01000006">
    <property type="protein sequence ID" value="NOJ23684.1"/>
    <property type="molecule type" value="Genomic_DNA"/>
</dbReference>
<organism evidence="3">
    <name type="scientific">Vibrio coralliilyticus</name>
    <dbReference type="NCBI Taxonomy" id="190893"/>
    <lineage>
        <taxon>Bacteria</taxon>
        <taxon>Pseudomonadati</taxon>
        <taxon>Pseudomonadota</taxon>
        <taxon>Gammaproteobacteria</taxon>
        <taxon>Vibrionales</taxon>
        <taxon>Vibrionaceae</taxon>
        <taxon>Vibrio</taxon>
    </lineage>
</organism>
<evidence type="ECO:0000313" key="5">
    <source>
        <dbReference type="Proteomes" id="UP000030081"/>
    </source>
</evidence>
<keyword evidence="1" id="KW-0812">Transmembrane</keyword>
<dbReference type="InterPro" id="IPR021836">
    <property type="entry name" value="DUF3429"/>
</dbReference>
<dbReference type="eggNOG" id="ENOG5033AJV">
    <property type="taxonomic scope" value="Bacteria"/>
</dbReference>
<evidence type="ECO:0000313" key="6">
    <source>
        <dbReference type="Proteomes" id="UP000576645"/>
    </source>
</evidence>
<dbReference type="EMBL" id="JXXR01000011">
    <property type="protein sequence ID" value="KJY73186.1"/>
    <property type="molecule type" value="Genomic_DNA"/>
</dbReference>
<proteinExistence type="predicted"/>
<keyword evidence="1" id="KW-0472">Membrane</keyword>
<gene>
    <name evidence="4" type="ORF">F0238_13185</name>
    <name evidence="2" type="ORF">IX92_21825</name>
    <name evidence="3" type="ORF">TW71_10435</name>
</gene>
<dbReference type="Proteomes" id="UP000576645">
    <property type="component" value="Unassembled WGS sequence"/>
</dbReference>
<feature type="transmembrane region" description="Helical" evidence="1">
    <location>
        <begin position="12"/>
        <end position="38"/>
    </location>
</feature>
<evidence type="ECO:0000313" key="2">
    <source>
        <dbReference type="EMBL" id="AIW21632.1"/>
    </source>
</evidence>
<dbReference type="KEGG" id="vcy:IX92_21825"/>